<dbReference type="InterPro" id="IPR015360">
    <property type="entry name" value="XPC-bd"/>
</dbReference>
<dbReference type="InterPro" id="IPR009060">
    <property type="entry name" value="UBA-like_sf"/>
</dbReference>
<dbReference type="VEuPathDB" id="VectorBase:GBRI033788"/>
<reference evidence="5" key="1">
    <citation type="submission" date="2014-03" db="EMBL/GenBank/DDBJ databases">
        <authorList>
            <person name="Aksoy S."/>
            <person name="Warren W."/>
            <person name="Wilson R.K."/>
        </authorList>
    </citation>
    <scope>NUCLEOTIDE SEQUENCE [LARGE SCALE GENOMIC DNA]</scope>
    <source>
        <strain evidence="5">IAEA</strain>
    </source>
</reference>
<organism evidence="4 5">
    <name type="scientific">Glossina brevipalpis</name>
    <dbReference type="NCBI Taxonomy" id="37001"/>
    <lineage>
        <taxon>Eukaryota</taxon>
        <taxon>Metazoa</taxon>
        <taxon>Ecdysozoa</taxon>
        <taxon>Arthropoda</taxon>
        <taxon>Hexapoda</taxon>
        <taxon>Insecta</taxon>
        <taxon>Pterygota</taxon>
        <taxon>Neoptera</taxon>
        <taxon>Endopterygota</taxon>
        <taxon>Diptera</taxon>
        <taxon>Brachycera</taxon>
        <taxon>Muscomorpha</taxon>
        <taxon>Hippoboscoidea</taxon>
        <taxon>Glossinidae</taxon>
        <taxon>Glossina</taxon>
    </lineage>
</organism>
<evidence type="ECO:0000259" key="3">
    <source>
        <dbReference type="PROSITE" id="PS50053"/>
    </source>
</evidence>
<dbReference type="Gene3D" id="1.10.10.540">
    <property type="entry name" value="XPC-binding domain"/>
    <property type="match status" value="1"/>
</dbReference>
<dbReference type="Pfam" id="PF00627">
    <property type="entry name" value="UBA"/>
    <property type="match status" value="1"/>
</dbReference>
<reference evidence="4" key="2">
    <citation type="submission" date="2020-05" db="UniProtKB">
        <authorList>
            <consortium name="EnsemblMetazoa"/>
        </authorList>
    </citation>
    <scope>IDENTIFICATION</scope>
    <source>
        <strain evidence="4">IAEA</strain>
    </source>
</reference>
<name>A0A1A9WVB9_9MUSC</name>
<dbReference type="InterPro" id="IPR000626">
    <property type="entry name" value="Ubiquitin-like_dom"/>
</dbReference>
<dbReference type="Gene3D" id="3.10.20.90">
    <property type="entry name" value="Phosphatidylinositol 3-kinase Catalytic Subunit, Chain A, domain 1"/>
    <property type="match status" value="1"/>
</dbReference>
<dbReference type="Pfam" id="PF00240">
    <property type="entry name" value="ubiquitin"/>
    <property type="match status" value="1"/>
</dbReference>
<dbReference type="PANTHER" id="PTHR10621:SF0">
    <property type="entry name" value="UV EXCISION REPAIR PROTEIN RAD23"/>
    <property type="match status" value="1"/>
</dbReference>
<evidence type="ECO:0000259" key="2">
    <source>
        <dbReference type="PROSITE" id="PS50030"/>
    </source>
</evidence>
<dbReference type="PANTHER" id="PTHR10621">
    <property type="entry name" value="UV EXCISION REPAIR PROTEIN RAD23"/>
    <property type="match status" value="1"/>
</dbReference>
<feature type="region of interest" description="Disordered" evidence="1">
    <location>
        <begin position="82"/>
        <end position="118"/>
    </location>
</feature>
<dbReference type="InterPro" id="IPR029071">
    <property type="entry name" value="Ubiquitin-like_domsf"/>
</dbReference>
<dbReference type="GO" id="GO:0006289">
    <property type="term" value="P:nucleotide-excision repair"/>
    <property type="evidence" value="ECO:0007669"/>
    <property type="project" value="InterPro"/>
</dbReference>
<dbReference type="Proteomes" id="UP000091820">
    <property type="component" value="Unassembled WGS sequence"/>
</dbReference>
<proteinExistence type="predicted"/>
<dbReference type="SMART" id="SM00165">
    <property type="entry name" value="UBA"/>
    <property type="match status" value="1"/>
</dbReference>
<evidence type="ECO:0008006" key="6">
    <source>
        <dbReference type="Google" id="ProtNLM"/>
    </source>
</evidence>
<dbReference type="SUPFAM" id="SSF101238">
    <property type="entry name" value="XPC-binding domain"/>
    <property type="match status" value="1"/>
</dbReference>
<accession>A0A1A9WVB9</accession>
<dbReference type="CDD" id="cd14280">
    <property type="entry name" value="UBA1_Rad23_like"/>
    <property type="match status" value="1"/>
</dbReference>
<evidence type="ECO:0000313" key="5">
    <source>
        <dbReference type="Proteomes" id="UP000091820"/>
    </source>
</evidence>
<dbReference type="PROSITE" id="PS50030">
    <property type="entry name" value="UBA"/>
    <property type="match status" value="1"/>
</dbReference>
<dbReference type="AlphaFoldDB" id="A0A1A9WVB9"/>
<dbReference type="GO" id="GO:0043130">
    <property type="term" value="F:ubiquitin binding"/>
    <property type="evidence" value="ECO:0007669"/>
    <property type="project" value="TreeGrafter"/>
</dbReference>
<dbReference type="SUPFAM" id="SSF46934">
    <property type="entry name" value="UBA-like"/>
    <property type="match status" value="1"/>
</dbReference>
<dbReference type="Pfam" id="PF09280">
    <property type="entry name" value="XPC-binding"/>
    <property type="match status" value="1"/>
</dbReference>
<dbReference type="STRING" id="37001.A0A1A9WVB9"/>
<feature type="compositionally biased region" description="Polar residues" evidence="1">
    <location>
        <begin position="100"/>
        <end position="118"/>
    </location>
</feature>
<feature type="domain" description="UBA" evidence="2">
    <location>
        <begin position="136"/>
        <end position="176"/>
    </location>
</feature>
<dbReference type="SUPFAM" id="SSF54236">
    <property type="entry name" value="Ubiquitin-like"/>
    <property type="match status" value="1"/>
</dbReference>
<dbReference type="GO" id="GO:0031593">
    <property type="term" value="F:polyubiquitin modification-dependent protein binding"/>
    <property type="evidence" value="ECO:0007669"/>
    <property type="project" value="TreeGrafter"/>
</dbReference>
<evidence type="ECO:0000313" key="4">
    <source>
        <dbReference type="EnsemblMetazoa" id="GBRI033788-PA"/>
    </source>
</evidence>
<dbReference type="InterPro" id="IPR015940">
    <property type="entry name" value="UBA"/>
</dbReference>
<dbReference type="CDD" id="cd01805">
    <property type="entry name" value="Ubl_Rad23"/>
    <property type="match status" value="1"/>
</dbReference>
<dbReference type="GO" id="GO:0005654">
    <property type="term" value="C:nucleoplasm"/>
    <property type="evidence" value="ECO:0007669"/>
    <property type="project" value="TreeGrafter"/>
</dbReference>
<dbReference type="EnsemblMetazoa" id="GBRI033788-RA">
    <property type="protein sequence ID" value="GBRI033788-PA"/>
    <property type="gene ID" value="GBRI033788"/>
</dbReference>
<sequence length="272" mass="30578">MKLQIKTLNRKSLIVDIEPTQTVYDLKKELFLYPDVGVRPEFQKLIYAGKVLSNEDCLSAYNIDSKKFLVVIISNRALQEPLAQETKNEEESNISVIGDDSSNTVSDPKSTLSVESSKTQSECETIAASHVEKPRNNDDQLVEQIVSMGYEEPQVRRALEASYNNPERAIEYLIEGIPVSSGAQSEIMIADDSDSDMSPLEIFRTDTTFQHIRNNVHQHPELIDAAIQQIGDANASLLEMIDSHQEEFLDIIIKRLFSRCHEYSIIGCSGIV</sequence>
<dbReference type="InterPro" id="IPR036353">
    <property type="entry name" value="XPC-bd_sf"/>
</dbReference>
<dbReference type="GO" id="GO:0003684">
    <property type="term" value="F:damaged DNA binding"/>
    <property type="evidence" value="ECO:0007669"/>
    <property type="project" value="InterPro"/>
</dbReference>
<dbReference type="GO" id="GO:0005829">
    <property type="term" value="C:cytosol"/>
    <property type="evidence" value="ECO:0007669"/>
    <property type="project" value="TreeGrafter"/>
</dbReference>
<protein>
    <recommendedName>
        <fullName evidence="6">UV excision repair protein RAD23</fullName>
    </recommendedName>
</protein>
<dbReference type="GO" id="GO:0070628">
    <property type="term" value="F:proteasome binding"/>
    <property type="evidence" value="ECO:0007669"/>
    <property type="project" value="TreeGrafter"/>
</dbReference>
<dbReference type="FunFam" id="1.10.8.10:FF:000003">
    <property type="entry name" value="UV excision repair protein RAD23 homolog"/>
    <property type="match status" value="1"/>
</dbReference>
<dbReference type="PROSITE" id="PS50053">
    <property type="entry name" value="UBIQUITIN_2"/>
    <property type="match status" value="1"/>
</dbReference>
<feature type="domain" description="Ubiquitin-like" evidence="3">
    <location>
        <begin position="1"/>
        <end position="78"/>
    </location>
</feature>
<evidence type="ECO:0000256" key="1">
    <source>
        <dbReference type="SAM" id="MobiDB-lite"/>
    </source>
</evidence>
<dbReference type="GO" id="GO:0043161">
    <property type="term" value="P:proteasome-mediated ubiquitin-dependent protein catabolic process"/>
    <property type="evidence" value="ECO:0007669"/>
    <property type="project" value="InterPro"/>
</dbReference>
<dbReference type="Gene3D" id="1.10.8.10">
    <property type="entry name" value="DNA helicase RuvA subunit, C-terminal domain"/>
    <property type="match status" value="1"/>
</dbReference>
<keyword evidence="5" id="KW-1185">Reference proteome</keyword>
<dbReference type="SMART" id="SM00213">
    <property type="entry name" value="UBQ"/>
    <property type="match status" value="1"/>
</dbReference>